<feature type="domain" description="Trypanosome variant surface glycoprotein A-type N-terminal" evidence="8">
    <location>
        <begin position="18"/>
        <end position="377"/>
    </location>
</feature>
<sequence length="484" mass="50636">GKKWNSLCWTAWRMGFLLALLTQTEATHNAFDETAVKKLCNLATSLQNAAGVATKKLVILADAAQAAEATRTKLLIEALTTKDNGTALLFAAAAVQVDSCARSTTAKLKEHIPKALAATTKASMGAGALTSFVEMLHNMTDASNRKCISSGAGTATRLLQDPTKQGCPAYSIESPADVTGFNAAHIKATGFTEFAASTISLIFTGDNNCGFLKGGGGTAKTDLWGGAATAIIGGLIDITGDSGNSAAAAVKKADDIANNFGPTGTLNTMAKKLMQAIATINSIQEPTCPAAEEQQLDHLLNPENLKPHLTTTLKGLKRQAKGKEEQQITALINKVAGKNSEQATQLKAKLSKTNGKTLENENPVLKPLSQLGGDEGLAVALLHAISEVKTAAAPVASCDEPDKGVLDAAAEKQIKDCSTKEEAECKGECVLVEGVCAPKKKGEGENEEKLGKLHLLAEESNKENARRKMVANGKEKSAKIIIFS</sequence>
<name>M4T853_9TRYP</name>
<dbReference type="VEuPathDB" id="TriTrypDB:Tb427_000095100"/>
<dbReference type="Pfam" id="PF00913">
    <property type="entry name" value="Trypan_glycop"/>
    <property type="match status" value="1"/>
</dbReference>
<dbReference type="EMBL" id="KC611644">
    <property type="protein sequence ID" value="AGH59075.1"/>
    <property type="molecule type" value="Genomic_DNA"/>
</dbReference>
<proteinExistence type="predicted"/>
<keyword evidence="3" id="KW-0336">GPI-anchor</keyword>
<evidence type="ECO:0000259" key="8">
    <source>
        <dbReference type="Pfam" id="PF00913"/>
    </source>
</evidence>
<comment type="subcellular location">
    <subcellularLocation>
        <location evidence="1">Cell membrane</location>
        <topology evidence="1">Lipid-anchor</topology>
        <topology evidence="1">GPI-anchor</topology>
    </subcellularLocation>
</comment>
<dbReference type="GO" id="GO:0005886">
    <property type="term" value="C:plasma membrane"/>
    <property type="evidence" value="ECO:0007669"/>
    <property type="project" value="UniProtKB-SubCell"/>
</dbReference>
<reference evidence="9" key="2">
    <citation type="journal article" date="2014" name="Mol. Biochem. Parasitol.">
        <title>Capturing the variant surface glycoprotein repertoire (the VSGnome) of Trypanosoma brucei Lister 427.</title>
        <authorList>
            <person name="Cross G.A."/>
            <person name="Kim H.S."/>
            <person name="Wickstead B."/>
        </authorList>
    </citation>
    <scope>NUCLEOTIDE SEQUENCE</scope>
    <source>
        <strain evidence="9">Lister 427</strain>
    </source>
</reference>
<dbReference type="InterPro" id="IPR001812">
    <property type="entry name" value="Trypano_VSG_A_N_dom"/>
</dbReference>
<feature type="chain" id="PRO_5004058205" evidence="7">
    <location>
        <begin position="27"/>
        <end position="484"/>
    </location>
</feature>
<dbReference type="GO" id="GO:0098552">
    <property type="term" value="C:side of membrane"/>
    <property type="evidence" value="ECO:0007669"/>
    <property type="project" value="UniProtKB-KW"/>
</dbReference>
<keyword evidence="6" id="KW-0449">Lipoprotein</keyword>
<reference evidence="9" key="1">
    <citation type="submission" date="2013-02" db="EMBL/GenBank/DDBJ databases">
        <authorList>
            <person name="Cross G.A.M."/>
            <person name="Kim H.-S."/>
            <person name="Wickstead B."/>
        </authorList>
    </citation>
    <scope>NUCLEOTIDE SEQUENCE</scope>
    <source>
        <strain evidence="9">Lister 427</strain>
    </source>
</reference>
<feature type="non-terminal residue" evidence="9">
    <location>
        <position position="1"/>
    </location>
</feature>
<keyword evidence="4" id="KW-0472">Membrane</keyword>
<dbReference type="AlphaFoldDB" id="M4T853"/>
<keyword evidence="7" id="KW-0732">Signal</keyword>
<organism evidence="9">
    <name type="scientific">Trypanosoma brucei</name>
    <dbReference type="NCBI Taxonomy" id="5691"/>
    <lineage>
        <taxon>Eukaryota</taxon>
        <taxon>Discoba</taxon>
        <taxon>Euglenozoa</taxon>
        <taxon>Kinetoplastea</taxon>
        <taxon>Metakinetoplastina</taxon>
        <taxon>Trypanosomatida</taxon>
        <taxon>Trypanosomatidae</taxon>
        <taxon>Trypanosoma</taxon>
    </lineage>
</organism>
<evidence type="ECO:0000256" key="2">
    <source>
        <dbReference type="ARBA" id="ARBA00022475"/>
    </source>
</evidence>
<keyword evidence="2" id="KW-1003">Cell membrane</keyword>
<protein>
    <submittedName>
        <fullName evidence="9">Variant surface glycoprotein 3026</fullName>
    </submittedName>
</protein>
<dbReference type="Gene3D" id="1.10.470.10">
    <property type="entry name" value="Variant Surface Glycoprotein, subunit A, domain 2"/>
    <property type="match status" value="1"/>
</dbReference>
<accession>M4T853</accession>
<evidence type="ECO:0000256" key="6">
    <source>
        <dbReference type="ARBA" id="ARBA00023288"/>
    </source>
</evidence>
<evidence type="ECO:0000256" key="4">
    <source>
        <dbReference type="ARBA" id="ARBA00023136"/>
    </source>
</evidence>
<evidence type="ECO:0000256" key="5">
    <source>
        <dbReference type="ARBA" id="ARBA00023180"/>
    </source>
</evidence>
<dbReference type="GO" id="GO:0042783">
    <property type="term" value="P:symbiont-mediated evasion of host immune response"/>
    <property type="evidence" value="ECO:0007669"/>
    <property type="project" value="InterPro"/>
</dbReference>
<evidence type="ECO:0000256" key="1">
    <source>
        <dbReference type="ARBA" id="ARBA00004609"/>
    </source>
</evidence>
<evidence type="ECO:0000256" key="3">
    <source>
        <dbReference type="ARBA" id="ARBA00022622"/>
    </source>
</evidence>
<dbReference type="SUPFAM" id="SSF58087">
    <property type="entry name" value="Variant surface glycoprotein (N-terminal domain)"/>
    <property type="match status" value="1"/>
</dbReference>
<evidence type="ECO:0000256" key="7">
    <source>
        <dbReference type="SAM" id="SignalP"/>
    </source>
</evidence>
<feature type="signal peptide" evidence="7">
    <location>
        <begin position="1"/>
        <end position="26"/>
    </location>
</feature>
<keyword evidence="5" id="KW-0325">Glycoprotein</keyword>
<evidence type="ECO:0000313" key="9">
    <source>
        <dbReference type="EMBL" id="AGH59075.1"/>
    </source>
</evidence>
<dbReference type="Gene3D" id="3.90.150.10">
    <property type="entry name" value="Variant Surface Glycoprotein, subunit A domain 1"/>
    <property type="match status" value="1"/>
</dbReference>